<protein>
    <submittedName>
        <fullName evidence="1">Uncharacterized protein</fullName>
    </submittedName>
</protein>
<dbReference type="AlphaFoldDB" id="A0AAW1FTQ8"/>
<comment type="caution">
    <text evidence="1">The sequence shown here is derived from an EMBL/GenBank/DDBJ whole genome shotgun (WGS) entry which is preliminary data.</text>
</comment>
<evidence type="ECO:0000313" key="2">
    <source>
        <dbReference type="Proteomes" id="UP001488805"/>
    </source>
</evidence>
<keyword evidence="2" id="KW-1185">Reference proteome</keyword>
<dbReference type="Proteomes" id="UP001488805">
    <property type="component" value="Unassembled WGS sequence"/>
</dbReference>
<accession>A0AAW1FTQ8</accession>
<evidence type="ECO:0000313" key="1">
    <source>
        <dbReference type="EMBL" id="KAK9538021.1"/>
    </source>
</evidence>
<reference evidence="1 2" key="1">
    <citation type="journal article" date="2024" name="Genome Biol. Evol.">
        <title>Chromosome-level genome assembly of the viviparous eelpout Zoarces viviparus.</title>
        <authorList>
            <person name="Fuhrmann N."/>
            <person name="Brasseur M.V."/>
            <person name="Bakowski C.E."/>
            <person name="Podsiadlowski L."/>
            <person name="Prost S."/>
            <person name="Krehenwinkel H."/>
            <person name="Mayer C."/>
        </authorList>
    </citation>
    <scope>NUCLEOTIDE SEQUENCE [LARGE SCALE GENOMIC DNA]</scope>
    <source>
        <strain evidence="1">NO-MEL_2022_Ind0_liver</strain>
    </source>
</reference>
<sequence length="168" mass="18834">MMSHIRSSDNRRAAHAVSFVNLCPIVQQGQDNFLMPPPRSSSESSTALSVTSIHICSCIQQKPDSLAVSSPSCRAQCCPAFVVDMLHHPHSSFWPLAIGPIQEHRQHFDMPLPGSQSEWRLTLLITDQWIQSTSQEKFGYICRTLVGRTGKQDLSICRTRLVYRDPTA</sequence>
<proteinExistence type="predicted"/>
<dbReference type="EMBL" id="JBCEZU010000034">
    <property type="protein sequence ID" value="KAK9538021.1"/>
    <property type="molecule type" value="Genomic_DNA"/>
</dbReference>
<gene>
    <name evidence="1" type="ORF">VZT92_005583</name>
</gene>
<organism evidence="1 2">
    <name type="scientific">Zoarces viviparus</name>
    <name type="common">Viviparous eelpout</name>
    <name type="synonym">Blennius viviparus</name>
    <dbReference type="NCBI Taxonomy" id="48416"/>
    <lineage>
        <taxon>Eukaryota</taxon>
        <taxon>Metazoa</taxon>
        <taxon>Chordata</taxon>
        <taxon>Craniata</taxon>
        <taxon>Vertebrata</taxon>
        <taxon>Euteleostomi</taxon>
        <taxon>Actinopterygii</taxon>
        <taxon>Neopterygii</taxon>
        <taxon>Teleostei</taxon>
        <taxon>Neoteleostei</taxon>
        <taxon>Acanthomorphata</taxon>
        <taxon>Eupercaria</taxon>
        <taxon>Perciformes</taxon>
        <taxon>Cottioidei</taxon>
        <taxon>Zoarcales</taxon>
        <taxon>Zoarcidae</taxon>
        <taxon>Zoarcinae</taxon>
        <taxon>Zoarces</taxon>
    </lineage>
</organism>
<name>A0AAW1FTQ8_ZOAVI</name>